<reference evidence="2 3" key="1">
    <citation type="submission" date="2024-04" db="EMBL/GenBank/DDBJ databases">
        <title>Phyllosticta paracitricarpa is synonymous to the EU quarantine fungus P. citricarpa based on phylogenomic analyses.</title>
        <authorList>
            <consortium name="Lawrence Berkeley National Laboratory"/>
            <person name="Van ingen-buijs V.A."/>
            <person name="Van westerhoven A.C."/>
            <person name="Haridas S."/>
            <person name="Skiadas P."/>
            <person name="Martin F."/>
            <person name="Groenewald J.Z."/>
            <person name="Crous P.W."/>
            <person name="Seidl M.F."/>
        </authorList>
    </citation>
    <scope>NUCLEOTIDE SEQUENCE [LARGE SCALE GENOMIC DNA]</scope>
    <source>
        <strain evidence="2 3">CBS 141358</strain>
    </source>
</reference>
<evidence type="ECO:0000256" key="1">
    <source>
        <dbReference type="SAM" id="Phobius"/>
    </source>
</evidence>
<keyword evidence="1" id="KW-0472">Membrane</keyword>
<comment type="caution">
    <text evidence="2">The sequence shown here is derived from an EMBL/GenBank/DDBJ whole genome shotgun (WGS) entry which is preliminary data.</text>
</comment>
<evidence type="ECO:0000313" key="3">
    <source>
        <dbReference type="Proteomes" id="UP001367316"/>
    </source>
</evidence>
<accession>A0ABR1MSX3</accession>
<name>A0ABR1MSX3_9PEZI</name>
<keyword evidence="1" id="KW-1133">Transmembrane helix</keyword>
<proteinExistence type="predicted"/>
<gene>
    <name evidence="2" type="ORF">JOL62DRAFT_371852</name>
</gene>
<keyword evidence="3" id="KW-1185">Reference proteome</keyword>
<keyword evidence="1" id="KW-0812">Transmembrane</keyword>
<protein>
    <submittedName>
        <fullName evidence="2">Uncharacterized protein</fullName>
    </submittedName>
</protein>
<sequence>MSFCAAVAAAIVFYACQIGRWRVGALAGGKFEARLHARFSVHMLVCMGLGELFSVVRVVTALTARLDRILKGMNFPRECRGWLQSLKGRLVAITSSASWVGYTCLERTR</sequence>
<organism evidence="2 3">
    <name type="scientific">Phyllosticta paracitricarpa</name>
    <dbReference type="NCBI Taxonomy" id="2016321"/>
    <lineage>
        <taxon>Eukaryota</taxon>
        <taxon>Fungi</taxon>
        <taxon>Dikarya</taxon>
        <taxon>Ascomycota</taxon>
        <taxon>Pezizomycotina</taxon>
        <taxon>Dothideomycetes</taxon>
        <taxon>Dothideomycetes incertae sedis</taxon>
        <taxon>Botryosphaeriales</taxon>
        <taxon>Phyllostictaceae</taxon>
        <taxon>Phyllosticta</taxon>
    </lineage>
</organism>
<dbReference type="Proteomes" id="UP001367316">
    <property type="component" value="Unassembled WGS sequence"/>
</dbReference>
<feature type="transmembrane region" description="Helical" evidence="1">
    <location>
        <begin position="39"/>
        <end position="64"/>
    </location>
</feature>
<evidence type="ECO:0000313" key="2">
    <source>
        <dbReference type="EMBL" id="KAK7606048.1"/>
    </source>
</evidence>
<dbReference type="EMBL" id="JBBPBF010000056">
    <property type="protein sequence ID" value="KAK7606048.1"/>
    <property type="molecule type" value="Genomic_DNA"/>
</dbReference>